<evidence type="ECO:0008006" key="3">
    <source>
        <dbReference type="Google" id="ProtNLM"/>
    </source>
</evidence>
<protein>
    <recommendedName>
        <fullName evidence="3">Sugar-binding protein</fullName>
    </recommendedName>
</protein>
<sequence length="1175" mass="132612">MKEPVNVIPSSPEASALGRYGDWPVSLHTGTTNVDVPFYTISQRDLSLPVRLSYHASGVKVEDVASWVGTGWALEAGGMITRTVQGIPDDDMNGYMSTRTELDNLPKVFDARQPKDYQILSNASQTGTAPYDTEPDWYFFNFAGKSGKFFVDKDGSMKSMPVSNLKVIHYPRYYWGNVNERYWEIVDDNGVTYFLGLNGAWEQNTYQDDDKMVRRTAVNGWYLNKIISPNKQDSIVFTYENKSEYYSVKGTQALVLPEYVPNDYLTTTMLENAGFGYFGTTSPGAATNAISGKTKLRTITWKDGKIDFHADTRRKDISGVLLDSIVVRNNQQDIIKKYEFKYDNNLNRPYLLSIVQHPSPEVVQDYYSFEYNRFLMPDRFSDAQDKWGYYNGASNTNLIENHPAMSKYRNSFPLAKADRIASSGAVAGSLTSIKYPTGGYTTFDYEVNRYDRTAEPPKQIPGYTAPGAFSSGVSFIASDTRHVEHTINSRDRVEGKCRLTISVTNYMRGVEPEDAWLPRFIIYSIKNDGTESVFYEWNAHDHKLISNPTYNSDGTENLSYNSEGNFLSFPDGKIKFVLEIVCLKRFGGGCPIFPRMPQISATYEYMKYYPPTTESQAQYNTAGGIRIREMTTFGQDYKVATRKQYTYTKSALVDNKMQEVSSGVLISTPNNYSISRRALACGPVFDGNGQQACSFSQVRVGTFSSMPVTVLGMTGGGYVGYEKVTEKVVDYGNNTGKTDYYFSKAENGYNYPNMDGSYNSFEAGGWGLQFPLIDRSYARGLLLQKDIFAITPAGKEKLIEQEVNKYNLNDNTNDDNLVTSRYLKVVRLGDSLKTCCARTYTDAERKDNRVYEFGYSYYDVISPWVTLASKTLMKDGVTTTTKYSYNTSNQMISREEWANSRNETAFTDLKYPINKVWTGQDPKGIYQKMIDRNIILPVVEEENVVNGIQRSKTTVSYKDWYNNGLIIKPDTVFTSNLGKPMYPAVIYKSYDPLGNIRAMSAGSNFTSSFVWGYGDAYPVMKADNAEASEIYYEGFENSVLPGVATDVSHQGSKSFRGTLSVNFIRPDSKEYLLSYWKYSGGSWQKVVQTLTSDSPTLRTTEPIDDITIYPKGAALSTYSYLPLVGITSENSPVNILRKYSYDKLGRLQIVRDADNRILKMLCYNYYGQSTDCLAK</sequence>
<name>A0A365XXY1_9BACT</name>
<evidence type="ECO:0000313" key="1">
    <source>
        <dbReference type="EMBL" id="RBL91226.1"/>
    </source>
</evidence>
<dbReference type="EMBL" id="QFFJ01000001">
    <property type="protein sequence ID" value="RBL91226.1"/>
    <property type="molecule type" value="Genomic_DNA"/>
</dbReference>
<accession>A0A365XXY1</accession>
<proteinExistence type="predicted"/>
<keyword evidence="2" id="KW-1185">Reference proteome</keyword>
<dbReference type="AlphaFoldDB" id="A0A365XXY1"/>
<gene>
    <name evidence="1" type="ORF">DF182_00965</name>
</gene>
<dbReference type="Proteomes" id="UP000253410">
    <property type="component" value="Unassembled WGS sequence"/>
</dbReference>
<organism evidence="1 2">
    <name type="scientific">Chitinophaga flava</name>
    <dbReference type="NCBI Taxonomy" id="2259036"/>
    <lineage>
        <taxon>Bacteria</taxon>
        <taxon>Pseudomonadati</taxon>
        <taxon>Bacteroidota</taxon>
        <taxon>Chitinophagia</taxon>
        <taxon>Chitinophagales</taxon>
        <taxon>Chitinophagaceae</taxon>
        <taxon>Chitinophaga</taxon>
    </lineage>
</organism>
<reference evidence="1 2" key="1">
    <citation type="submission" date="2018-05" db="EMBL/GenBank/DDBJ databases">
        <title>Chitinophaga sp. K3CV102501T nov., isolated from isolated from a monsoon evergreen broad-leaved forest soil.</title>
        <authorList>
            <person name="Lv Y."/>
        </authorList>
    </citation>
    <scope>NUCLEOTIDE SEQUENCE [LARGE SCALE GENOMIC DNA]</scope>
    <source>
        <strain evidence="1 2">GDMCC 1.1325</strain>
    </source>
</reference>
<comment type="caution">
    <text evidence="1">The sequence shown here is derived from an EMBL/GenBank/DDBJ whole genome shotgun (WGS) entry which is preliminary data.</text>
</comment>
<evidence type="ECO:0000313" key="2">
    <source>
        <dbReference type="Proteomes" id="UP000253410"/>
    </source>
</evidence>